<dbReference type="InterPro" id="IPR036259">
    <property type="entry name" value="MFS_trans_sf"/>
</dbReference>
<evidence type="ECO:0000313" key="11">
    <source>
        <dbReference type="Proteomes" id="UP001601976"/>
    </source>
</evidence>
<dbReference type="InterPro" id="IPR005829">
    <property type="entry name" value="Sugar_transporter_CS"/>
</dbReference>
<evidence type="ECO:0000256" key="2">
    <source>
        <dbReference type="ARBA" id="ARBA00022448"/>
    </source>
</evidence>
<dbReference type="InterPro" id="IPR050171">
    <property type="entry name" value="MFS_Transporters"/>
</dbReference>
<protein>
    <submittedName>
        <fullName evidence="10">MDR family MFS transporter</fullName>
    </submittedName>
</protein>
<dbReference type="SUPFAM" id="SSF103473">
    <property type="entry name" value="MFS general substrate transporter"/>
    <property type="match status" value="1"/>
</dbReference>
<dbReference type="PANTHER" id="PTHR23517:SF2">
    <property type="entry name" value="MULTIDRUG RESISTANCE PROTEIN MDTH"/>
    <property type="match status" value="1"/>
</dbReference>
<dbReference type="Gene3D" id="1.20.1250.20">
    <property type="entry name" value="MFS general substrate transporter like domains"/>
    <property type="match status" value="1"/>
</dbReference>
<comment type="caution">
    <text evidence="10">The sequence shown here is derived from an EMBL/GenBank/DDBJ whole genome shotgun (WGS) entry which is preliminary data.</text>
</comment>
<dbReference type="Proteomes" id="UP001601976">
    <property type="component" value="Unassembled WGS sequence"/>
</dbReference>
<feature type="transmembrane region" description="Helical" evidence="8">
    <location>
        <begin position="381"/>
        <end position="401"/>
    </location>
</feature>
<dbReference type="PANTHER" id="PTHR23517">
    <property type="entry name" value="RESISTANCE PROTEIN MDTM, PUTATIVE-RELATED-RELATED"/>
    <property type="match status" value="1"/>
</dbReference>
<feature type="transmembrane region" description="Helical" evidence="8">
    <location>
        <begin position="107"/>
        <end position="125"/>
    </location>
</feature>
<reference evidence="10 11" key="1">
    <citation type="submission" date="2024-10" db="EMBL/GenBank/DDBJ databases">
        <title>The Natural Products Discovery Center: Release of the First 8490 Sequenced Strains for Exploring Actinobacteria Biosynthetic Diversity.</title>
        <authorList>
            <person name="Kalkreuter E."/>
            <person name="Kautsar S.A."/>
            <person name="Yang D."/>
            <person name="Bader C.D."/>
            <person name="Teijaro C.N."/>
            <person name="Fluegel L."/>
            <person name="Davis C.M."/>
            <person name="Simpson J.R."/>
            <person name="Lauterbach L."/>
            <person name="Steele A.D."/>
            <person name="Gui C."/>
            <person name="Meng S."/>
            <person name="Li G."/>
            <person name="Viehrig K."/>
            <person name="Ye F."/>
            <person name="Su P."/>
            <person name="Kiefer A.F."/>
            <person name="Nichols A."/>
            <person name="Cepeda A.J."/>
            <person name="Yan W."/>
            <person name="Fan B."/>
            <person name="Jiang Y."/>
            <person name="Adhikari A."/>
            <person name="Zheng C.-J."/>
            <person name="Schuster L."/>
            <person name="Cowan T.M."/>
            <person name="Smanski M.J."/>
            <person name="Chevrette M.G."/>
            <person name="De Carvalho L.P.S."/>
            <person name="Shen B."/>
        </authorList>
    </citation>
    <scope>NUCLEOTIDE SEQUENCE [LARGE SCALE GENOMIC DNA]</scope>
    <source>
        <strain evidence="10 11">NPDC003029</strain>
    </source>
</reference>
<accession>A0ABW6RF56</accession>
<feature type="transmembrane region" description="Helical" evidence="8">
    <location>
        <begin position="21"/>
        <end position="45"/>
    </location>
</feature>
<evidence type="ECO:0000256" key="3">
    <source>
        <dbReference type="ARBA" id="ARBA00022475"/>
    </source>
</evidence>
<evidence type="ECO:0000256" key="6">
    <source>
        <dbReference type="ARBA" id="ARBA00023136"/>
    </source>
</evidence>
<dbReference type="PROSITE" id="PS50850">
    <property type="entry name" value="MFS"/>
    <property type="match status" value="1"/>
</dbReference>
<dbReference type="RefSeq" id="WP_355713656.1">
    <property type="nucleotide sequence ID" value="NZ_JBEXNP010000002.1"/>
</dbReference>
<comment type="subcellular location">
    <subcellularLocation>
        <location evidence="1">Cell membrane</location>
        <topology evidence="1">Multi-pass membrane protein</topology>
    </subcellularLocation>
</comment>
<feature type="region of interest" description="Disordered" evidence="7">
    <location>
        <begin position="417"/>
        <end position="445"/>
    </location>
</feature>
<evidence type="ECO:0000256" key="8">
    <source>
        <dbReference type="SAM" id="Phobius"/>
    </source>
</evidence>
<keyword evidence="5 8" id="KW-1133">Transmembrane helix</keyword>
<feature type="transmembrane region" description="Helical" evidence="8">
    <location>
        <begin position="229"/>
        <end position="254"/>
    </location>
</feature>
<feature type="region of interest" description="Disordered" evidence="7">
    <location>
        <begin position="198"/>
        <end position="220"/>
    </location>
</feature>
<dbReference type="EMBL" id="JBIAPK010000004">
    <property type="protein sequence ID" value="MFF3340169.1"/>
    <property type="molecule type" value="Genomic_DNA"/>
</dbReference>
<evidence type="ECO:0000256" key="5">
    <source>
        <dbReference type="ARBA" id="ARBA00022989"/>
    </source>
</evidence>
<dbReference type="InterPro" id="IPR020846">
    <property type="entry name" value="MFS_dom"/>
</dbReference>
<gene>
    <name evidence="10" type="ORF">ACFYWW_15745</name>
</gene>
<feature type="transmembrane region" description="Helical" evidence="8">
    <location>
        <begin position="57"/>
        <end position="79"/>
    </location>
</feature>
<keyword evidence="4 8" id="KW-0812">Transmembrane</keyword>
<keyword evidence="3" id="KW-1003">Cell membrane</keyword>
<evidence type="ECO:0000256" key="1">
    <source>
        <dbReference type="ARBA" id="ARBA00004651"/>
    </source>
</evidence>
<feature type="transmembrane region" description="Helical" evidence="8">
    <location>
        <begin position="172"/>
        <end position="192"/>
    </location>
</feature>
<feature type="domain" description="Major facilitator superfamily (MFS) profile" evidence="9">
    <location>
        <begin position="21"/>
        <end position="406"/>
    </location>
</feature>
<dbReference type="CDD" id="cd17329">
    <property type="entry name" value="MFS_MdtH_MDR_like"/>
    <property type="match status" value="1"/>
</dbReference>
<sequence length="445" mass="46354">MTKATGSQRLLPTSARGLPSAFWWIWLSILVNWTGGFVGPLLTLYMTSERGYSAAHAGAVISLIGLGGVLGTIGGGIAADRFGRRSTLFAAHCWTAVCMTSLGLVQAGWAIAVAAFAMGAGAAAARPAMQAALADVVPPEDRQRAFALNYWALNLGVAVSSVLAGVMVTHGYVLVFVADAAATALCAVLVMAKVPETRPRTAPKGSRSAEARPQQKDANDGSVWKDRPFLAFCFAALLFACVFQQGSTMLPIVVARDGHDPTVFTWLHALNGVLIVTLQVALTRLVRERSRAGTLLAASLLLAVGFGLMAFADGVIAYALCVVIWTFGEMLQAPAGSSVAADRAPERLRGRYQGLYGTAWTAAAFLAPAGGGLLLDFGGPGVLWGVCAALAVVAGVIWAWITGPLSKLARHEFRSGVRAGNGSPSPAGSPSRESHPNTELRGQPS</sequence>
<organism evidence="10 11">
    <name type="scientific">Streptomyces flavidovirens</name>
    <dbReference type="NCBI Taxonomy" id="67298"/>
    <lineage>
        <taxon>Bacteria</taxon>
        <taxon>Bacillati</taxon>
        <taxon>Actinomycetota</taxon>
        <taxon>Actinomycetes</taxon>
        <taxon>Kitasatosporales</taxon>
        <taxon>Streptomycetaceae</taxon>
        <taxon>Streptomyces</taxon>
    </lineage>
</organism>
<dbReference type="InterPro" id="IPR011701">
    <property type="entry name" value="MFS"/>
</dbReference>
<feature type="transmembrane region" description="Helical" evidence="8">
    <location>
        <begin position="354"/>
        <end position="375"/>
    </location>
</feature>
<feature type="compositionally biased region" description="Low complexity" evidence="7">
    <location>
        <begin position="420"/>
        <end position="431"/>
    </location>
</feature>
<dbReference type="PROSITE" id="PS00216">
    <property type="entry name" value="SUGAR_TRANSPORT_1"/>
    <property type="match status" value="1"/>
</dbReference>
<dbReference type="Pfam" id="PF07690">
    <property type="entry name" value="MFS_1"/>
    <property type="match status" value="1"/>
</dbReference>
<keyword evidence="2" id="KW-0813">Transport</keyword>
<evidence type="ECO:0000256" key="4">
    <source>
        <dbReference type="ARBA" id="ARBA00022692"/>
    </source>
</evidence>
<feature type="transmembrane region" description="Helical" evidence="8">
    <location>
        <begin position="266"/>
        <end position="285"/>
    </location>
</feature>
<keyword evidence="6 8" id="KW-0472">Membrane</keyword>
<evidence type="ECO:0000259" key="9">
    <source>
        <dbReference type="PROSITE" id="PS50850"/>
    </source>
</evidence>
<proteinExistence type="predicted"/>
<feature type="transmembrane region" description="Helical" evidence="8">
    <location>
        <begin position="292"/>
        <end position="309"/>
    </location>
</feature>
<evidence type="ECO:0000313" key="10">
    <source>
        <dbReference type="EMBL" id="MFF3340169.1"/>
    </source>
</evidence>
<feature type="transmembrane region" description="Helical" evidence="8">
    <location>
        <begin position="146"/>
        <end position="166"/>
    </location>
</feature>
<keyword evidence="11" id="KW-1185">Reference proteome</keyword>
<feature type="compositionally biased region" description="Basic and acidic residues" evidence="7">
    <location>
        <begin position="207"/>
        <end position="220"/>
    </location>
</feature>
<name>A0ABW6RF56_9ACTN</name>
<evidence type="ECO:0000256" key="7">
    <source>
        <dbReference type="SAM" id="MobiDB-lite"/>
    </source>
</evidence>